<evidence type="ECO:0000313" key="3">
    <source>
        <dbReference type="Proteomes" id="UP000093053"/>
    </source>
</evidence>
<dbReference type="EMBL" id="CP016793">
    <property type="protein sequence ID" value="ANZ35192.1"/>
    <property type="molecule type" value="Genomic_DNA"/>
</dbReference>
<dbReference type="Proteomes" id="UP000093053">
    <property type="component" value="Chromosome"/>
</dbReference>
<dbReference type="RefSeq" id="WP_065913608.1">
    <property type="nucleotide sequence ID" value="NZ_CP016793.1"/>
</dbReference>
<keyword evidence="1" id="KW-0732">Signal</keyword>
<reference evidence="2 3" key="1">
    <citation type="submission" date="2016-07" db="EMBL/GenBank/DDBJ databases">
        <title>Complete genome sequence of the Lentzea guizhouensis DHS C013.</title>
        <authorList>
            <person name="Cao C."/>
        </authorList>
    </citation>
    <scope>NUCLEOTIDE SEQUENCE [LARGE SCALE GENOMIC DNA]</scope>
    <source>
        <strain evidence="2 3">DHS C013</strain>
    </source>
</reference>
<protein>
    <submittedName>
        <fullName evidence="2">Uncharacterized protein</fullName>
    </submittedName>
</protein>
<evidence type="ECO:0000256" key="1">
    <source>
        <dbReference type="SAM" id="SignalP"/>
    </source>
</evidence>
<gene>
    <name evidence="2" type="ORF">BBK82_03025</name>
</gene>
<accession>A0A1B2HBW1</accession>
<dbReference type="STRING" id="1586287.BBK82_03025"/>
<feature type="chain" id="PRO_5008537956" evidence="1">
    <location>
        <begin position="24"/>
        <end position="120"/>
    </location>
</feature>
<dbReference type="KEGG" id="led:BBK82_03025"/>
<dbReference type="AlphaFoldDB" id="A0A1B2HBW1"/>
<dbReference type="OrthoDB" id="3696905at2"/>
<organism evidence="2 3">
    <name type="scientific">Lentzea guizhouensis</name>
    <dbReference type="NCBI Taxonomy" id="1586287"/>
    <lineage>
        <taxon>Bacteria</taxon>
        <taxon>Bacillati</taxon>
        <taxon>Actinomycetota</taxon>
        <taxon>Actinomycetes</taxon>
        <taxon>Pseudonocardiales</taxon>
        <taxon>Pseudonocardiaceae</taxon>
        <taxon>Lentzea</taxon>
    </lineage>
</organism>
<evidence type="ECO:0000313" key="2">
    <source>
        <dbReference type="EMBL" id="ANZ35192.1"/>
    </source>
</evidence>
<keyword evidence="3" id="KW-1185">Reference proteome</keyword>
<feature type="signal peptide" evidence="1">
    <location>
        <begin position="1"/>
        <end position="23"/>
    </location>
</feature>
<sequence>MNISRIGVVVAGLLLLGTGTAAAQEPITISPEKVRKICEQRVPRIETKVKALTDKINGSPETFGSTKWLEQRAADARKAGNTARADVLDARVKLRAAQLVKIGKAGERVAKFKSEHCGAK</sequence>
<name>A0A1B2HBW1_9PSEU</name>
<proteinExistence type="predicted"/>